<dbReference type="AlphaFoldDB" id="A0A640KX31"/>
<dbReference type="VEuPathDB" id="TriTrypDB:LtaPh_3669500"/>
<accession>A0A640KX31</accession>
<gene>
    <name evidence="1" type="ORF">LtaPh_3669500</name>
</gene>
<sequence length="142" mass="16838">MTPVTVYGVAEYFLPLCVCTTPSYLESAVEELLVEREYGSRKSYTSPFSSFPDTTDRMLFQTTTPTCMLFRPTLPSMMIFRPTSVNLVAHWFCGHKFRHRFMRDKRFHPSHQAACDARNRFSKRRHFKTNRWNYTQAYKDMP</sequence>
<protein>
    <submittedName>
        <fullName evidence="1">Unspecified product</fullName>
    </submittedName>
</protein>
<reference evidence="1" key="1">
    <citation type="submission" date="2019-11" db="EMBL/GenBank/DDBJ databases">
        <title>Leishmania tarentolae CDS.</title>
        <authorList>
            <person name="Goto Y."/>
            <person name="Yamagishi J."/>
        </authorList>
    </citation>
    <scope>NUCLEOTIDE SEQUENCE [LARGE SCALE GENOMIC DNA]</scope>
    <source>
        <strain evidence="1">Parrot Tar II</strain>
    </source>
</reference>
<evidence type="ECO:0000313" key="2">
    <source>
        <dbReference type="Proteomes" id="UP000419144"/>
    </source>
</evidence>
<organism evidence="1 2">
    <name type="scientific">Leishmania tarentolae</name>
    <name type="common">Sauroleishmania tarentolae</name>
    <dbReference type="NCBI Taxonomy" id="5689"/>
    <lineage>
        <taxon>Eukaryota</taxon>
        <taxon>Discoba</taxon>
        <taxon>Euglenozoa</taxon>
        <taxon>Kinetoplastea</taxon>
        <taxon>Metakinetoplastina</taxon>
        <taxon>Trypanosomatida</taxon>
        <taxon>Trypanosomatidae</taxon>
        <taxon>Leishmaniinae</taxon>
        <taxon>Leishmania</taxon>
        <taxon>lizard Leishmania</taxon>
    </lineage>
</organism>
<keyword evidence="2" id="KW-1185">Reference proteome</keyword>
<name>A0A640KX31_LEITA</name>
<comment type="caution">
    <text evidence="1">The sequence shown here is derived from an EMBL/GenBank/DDBJ whole genome shotgun (WGS) entry which is preliminary data.</text>
</comment>
<proteinExistence type="predicted"/>
<dbReference type="Proteomes" id="UP000419144">
    <property type="component" value="Unassembled WGS sequence"/>
</dbReference>
<evidence type="ECO:0000313" key="1">
    <source>
        <dbReference type="EMBL" id="GET93781.1"/>
    </source>
</evidence>
<dbReference type="EMBL" id="BLBS01000057">
    <property type="protein sequence ID" value="GET93781.1"/>
    <property type="molecule type" value="Genomic_DNA"/>
</dbReference>
<dbReference type="OrthoDB" id="269019at2759"/>